<feature type="chain" id="PRO_5045581404" evidence="1">
    <location>
        <begin position="21"/>
        <end position="189"/>
    </location>
</feature>
<sequence length="189" mass="19726">MRLMPLGGLLVALLVFAPVACGTGPVPRPVDTREQLSAEATARTAAERTRAGQQGVIYASSEAPAEAQAEDIQAHHSEGVMATSTAELRLNFDDEGRLLIDGQPVALTFAGAENADLPGSPEAASDTEHQDALVAALTEALKGLEPADRLRILIASPPIPQRFDLLFAAVGRVVAEATVPVELHITPAP</sequence>
<dbReference type="Proteomes" id="UP000282926">
    <property type="component" value="Unassembled WGS sequence"/>
</dbReference>
<keyword evidence="1" id="KW-0732">Signal</keyword>
<proteinExistence type="predicted"/>
<dbReference type="EMBL" id="SADD01000009">
    <property type="protein sequence ID" value="RVU42728.1"/>
    <property type="molecule type" value="Genomic_DNA"/>
</dbReference>
<evidence type="ECO:0000313" key="3">
    <source>
        <dbReference type="Proteomes" id="UP000282926"/>
    </source>
</evidence>
<gene>
    <name evidence="2" type="ORF">EA187_14535</name>
</gene>
<reference evidence="2 3" key="1">
    <citation type="submission" date="2019-01" db="EMBL/GenBank/DDBJ databases">
        <title>Lujinxingia litoralis gen. nov., sp. nov. and Lujinxingia sediminis gen. nov., sp. nov., new members in the order Bradymonadales, isolated from coastal sediment.</title>
        <authorList>
            <person name="Li C.-M."/>
        </authorList>
    </citation>
    <scope>NUCLEOTIDE SEQUENCE [LARGE SCALE GENOMIC DNA]</scope>
    <source>
        <strain evidence="2 3">SEH01</strain>
    </source>
</reference>
<feature type="signal peptide" evidence="1">
    <location>
        <begin position="1"/>
        <end position="20"/>
    </location>
</feature>
<organism evidence="2 3">
    <name type="scientific">Lujinxingia sediminis</name>
    <dbReference type="NCBI Taxonomy" id="2480984"/>
    <lineage>
        <taxon>Bacteria</taxon>
        <taxon>Deltaproteobacteria</taxon>
        <taxon>Bradymonadales</taxon>
        <taxon>Lujinxingiaceae</taxon>
        <taxon>Lujinxingia</taxon>
    </lineage>
</organism>
<accession>A0ABY0CRB9</accession>
<evidence type="ECO:0000313" key="2">
    <source>
        <dbReference type="EMBL" id="RVU42728.1"/>
    </source>
</evidence>
<name>A0ABY0CRB9_9DELT</name>
<protein>
    <submittedName>
        <fullName evidence="2">Uncharacterized protein</fullName>
    </submittedName>
</protein>
<comment type="caution">
    <text evidence="2">The sequence shown here is derived from an EMBL/GenBank/DDBJ whole genome shotgun (WGS) entry which is preliminary data.</text>
</comment>
<dbReference type="RefSeq" id="WP_127780742.1">
    <property type="nucleotide sequence ID" value="NZ_SADD01000009.1"/>
</dbReference>
<keyword evidence="3" id="KW-1185">Reference proteome</keyword>
<evidence type="ECO:0000256" key="1">
    <source>
        <dbReference type="SAM" id="SignalP"/>
    </source>
</evidence>